<evidence type="ECO:0000313" key="8">
    <source>
        <dbReference type="Proteomes" id="UP001156903"/>
    </source>
</evidence>
<keyword evidence="5" id="KW-1133">Transmembrane helix</keyword>
<dbReference type="CDD" id="cd08422">
    <property type="entry name" value="PBP2_CrgA_like"/>
    <property type="match status" value="1"/>
</dbReference>
<dbReference type="Gene3D" id="1.10.10.10">
    <property type="entry name" value="Winged helix-like DNA-binding domain superfamily/Winged helix DNA-binding domain"/>
    <property type="match status" value="1"/>
</dbReference>
<dbReference type="InterPro" id="IPR058163">
    <property type="entry name" value="LysR-type_TF_proteobact-type"/>
</dbReference>
<proteinExistence type="inferred from homology"/>
<evidence type="ECO:0000256" key="4">
    <source>
        <dbReference type="ARBA" id="ARBA00023163"/>
    </source>
</evidence>
<dbReference type="SUPFAM" id="SSF46785">
    <property type="entry name" value="Winged helix' DNA-binding domain"/>
    <property type="match status" value="1"/>
</dbReference>
<comment type="caution">
    <text evidence="7">The sequence shown here is derived from an EMBL/GenBank/DDBJ whole genome shotgun (WGS) entry which is preliminary data.</text>
</comment>
<name>A0ABQ6BYQ8_9BURK</name>
<organism evidence="7 8">
    <name type="scientific">Hydrogenophaga electricum</name>
    <dbReference type="NCBI Taxonomy" id="1230953"/>
    <lineage>
        <taxon>Bacteria</taxon>
        <taxon>Pseudomonadati</taxon>
        <taxon>Pseudomonadota</taxon>
        <taxon>Betaproteobacteria</taxon>
        <taxon>Burkholderiales</taxon>
        <taxon>Comamonadaceae</taxon>
        <taxon>Hydrogenophaga</taxon>
    </lineage>
</organism>
<dbReference type="Pfam" id="PF03466">
    <property type="entry name" value="LysR_substrate"/>
    <property type="match status" value="1"/>
</dbReference>
<dbReference type="InterPro" id="IPR000847">
    <property type="entry name" value="LysR_HTH_N"/>
</dbReference>
<dbReference type="PANTHER" id="PTHR30537:SF5">
    <property type="entry name" value="HTH-TYPE TRANSCRIPTIONAL ACTIVATOR TTDR-RELATED"/>
    <property type="match status" value="1"/>
</dbReference>
<feature type="domain" description="HTH lysR-type" evidence="6">
    <location>
        <begin position="19"/>
        <end position="76"/>
    </location>
</feature>
<dbReference type="InterPro" id="IPR036390">
    <property type="entry name" value="WH_DNA-bd_sf"/>
</dbReference>
<feature type="transmembrane region" description="Helical" evidence="5">
    <location>
        <begin position="241"/>
        <end position="263"/>
    </location>
</feature>
<protein>
    <submittedName>
        <fullName evidence="7">LysR family transcriptional regulator</fullName>
    </submittedName>
</protein>
<reference evidence="8" key="1">
    <citation type="journal article" date="2019" name="Int. J. Syst. Evol. Microbiol.">
        <title>The Global Catalogue of Microorganisms (GCM) 10K type strain sequencing project: providing services to taxonomists for standard genome sequencing and annotation.</title>
        <authorList>
            <consortium name="The Broad Institute Genomics Platform"/>
            <consortium name="The Broad Institute Genome Sequencing Center for Infectious Disease"/>
            <person name="Wu L."/>
            <person name="Ma J."/>
        </authorList>
    </citation>
    <scope>NUCLEOTIDE SEQUENCE [LARGE SCALE GENOMIC DNA]</scope>
    <source>
        <strain evidence="8">NBRC 109341</strain>
    </source>
</reference>
<dbReference type="SUPFAM" id="SSF53850">
    <property type="entry name" value="Periplasmic binding protein-like II"/>
    <property type="match status" value="1"/>
</dbReference>
<accession>A0ABQ6BYQ8</accession>
<keyword evidence="8" id="KW-1185">Reference proteome</keyword>
<dbReference type="Gene3D" id="3.40.190.290">
    <property type="match status" value="1"/>
</dbReference>
<evidence type="ECO:0000259" key="6">
    <source>
        <dbReference type="PROSITE" id="PS50931"/>
    </source>
</evidence>
<dbReference type="RefSeq" id="WP_234265760.1">
    <property type="nucleotide sequence ID" value="NZ_BSPB01000001.1"/>
</dbReference>
<dbReference type="InterPro" id="IPR036388">
    <property type="entry name" value="WH-like_DNA-bd_sf"/>
</dbReference>
<dbReference type="PROSITE" id="PS50931">
    <property type="entry name" value="HTH_LYSR"/>
    <property type="match status" value="1"/>
</dbReference>
<dbReference type="Proteomes" id="UP001156903">
    <property type="component" value="Unassembled WGS sequence"/>
</dbReference>
<keyword evidence="2" id="KW-0805">Transcription regulation</keyword>
<dbReference type="InterPro" id="IPR005119">
    <property type="entry name" value="LysR_subst-bd"/>
</dbReference>
<keyword evidence="5" id="KW-0472">Membrane</keyword>
<evidence type="ECO:0000256" key="2">
    <source>
        <dbReference type="ARBA" id="ARBA00023015"/>
    </source>
</evidence>
<dbReference type="Pfam" id="PF00126">
    <property type="entry name" value="HTH_1"/>
    <property type="match status" value="1"/>
</dbReference>
<evidence type="ECO:0000256" key="5">
    <source>
        <dbReference type="SAM" id="Phobius"/>
    </source>
</evidence>
<sequence>MNKSPVRPQTPPPLAGAGDRLDLMQTFVRIVEAGSLSRAAAQMQTTQPTISRRLQTLERLLGLRLLQRSTRAMHLTEDGERCYEHAKALIDQWEALQSDVRGDHDTPRGHLRVAVPHAFGQEQLVRPMTEFLLRHPDVQVEWLLRDDVRDFIGAGIDCAIQVGEVRDPSVVAIRLMDVPRIVIASPRLWPADAPPPQVEDLPDLPWLALRTYYRSEVVLAHPQTRHTRRFAIHPRLSTDNLYVLCNAAIFGLGAGIASAWMVADALADGRLVHLAPPWQAPSLPVYLVYPHARFYPPRLRRFIDAMRAAMPVAGGVTA</sequence>
<dbReference type="EMBL" id="BSPB01000001">
    <property type="protein sequence ID" value="GLS12649.1"/>
    <property type="molecule type" value="Genomic_DNA"/>
</dbReference>
<keyword evidence="5" id="KW-0812">Transmembrane</keyword>
<evidence type="ECO:0000313" key="7">
    <source>
        <dbReference type="EMBL" id="GLS12649.1"/>
    </source>
</evidence>
<evidence type="ECO:0000256" key="3">
    <source>
        <dbReference type="ARBA" id="ARBA00023125"/>
    </source>
</evidence>
<keyword evidence="3" id="KW-0238">DNA-binding</keyword>
<evidence type="ECO:0000256" key="1">
    <source>
        <dbReference type="ARBA" id="ARBA00009437"/>
    </source>
</evidence>
<dbReference type="PRINTS" id="PR00039">
    <property type="entry name" value="HTHLYSR"/>
</dbReference>
<gene>
    <name evidence="7" type="ORF">GCM10007935_00750</name>
</gene>
<dbReference type="PANTHER" id="PTHR30537">
    <property type="entry name" value="HTH-TYPE TRANSCRIPTIONAL REGULATOR"/>
    <property type="match status" value="1"/>
</dbReference>
<keyword evidence="4" id="KW-0804">Transcription</keyword>
<comment type="similarity">
    <text evidence="1">Belongs to the LysR transcriptional regulatory family.</text>
</comment>